<sequence length="248" mass="27456">MEPVFRTLEIAASMAVRAAGTKITFEGLENIPVRGGAVVAINHTSYVDFLPAALGTRRRKRRVRFMIKAEMQDVRVVNFLIKHTGTIPVNRRAGADAYAEAVRQLRAGELVGVYPEATISRAFVLKEFKSGAARMALEARAPIVPCIVWGAHRVWTKDHPKQLGRTKIPFTVRFGRPLLPHGTAAELENALRDQMSTILREVQLAYPHPAAEYWVPEVLGGGAPSLAEAKSLDEAELAERARRARDHH</sequence>
<feature type="domain" description="Phospholipid/glycerol acyltransferase" evidence="3">
    <location>
        <begin position="37"/>
        <end position="151"/>
    </location>
</feature>
<dbReference type="PANTHER" id="PTHR10434:SF55">
    <property type="entry name" value="POSSIBLE ACYLTRANSFERASE"/>
    <property type="match status" value="1"/>
</dbReference>
<dbReference type="GO" id="GO:0006654">
    <property type="term" value="P:phosphatidic acid biosynthetic process"/>
    <property type="evidence" value="ECO:0007669"/>
    <property type="project" value="TreeGrafter"/>
</dbReference>
<protein>
    <submittedName>
        <fullName evidence="4">Phospholipid/glycerol acyltransferase</fullName>
    </submittedName>
</protein>
<organism evidence="4">
    <name type="scientific">uncultured Mycobacterium sp</name>
    <dbReference type="NCBI Taxonomy" id="171292"/>
    <lineage>
        <taxon>Bacteria</taxon>
        <taxon>Bacillati</taxon>
        <taxon>Actinomycetota</taxon>
        <taxon>Actinomycetes</taxon>
        <taxon>Mycobacteriales</taxon>
        <taxon>Mycobacteriaceae</taxon>
        <taxon>Mycobacterium</taxon>
        <taxon>environmental samples</taxon>
    </lineage>
</organism>
<name>A0A1Y5P1U2_9MYCO</name>
<dbReference type="CDD" id="cd07989">
    <property type="entry name" value="LPLAT_AGPAT-like"/>
    <property type="match status" value="1"/>
</dbReference>
<evidence type="ECO:0000256" key="1">
    <source>
        <dbReference type="ARBA" id="ARBA00022679"/>
    </source>
</evidence>
<dbReference type="SMART" id="SM00563">
    <property type="entry name" value="PlsC"/>
    <property type="match status" value="1"/>
</dbReference>
<gene>
    <name evidence="4" type="ORF">MHPYR_140100</name>
</gene>
<evidence type="ECO:0000259" key="3">
    <source>
        <dbReference type="SMART" id="SM00563"/>
    </source>
</evidence>
<dbReference type="InterPro" id="IPR002123">
    <property type="entry name" value="Plipid/glycerol_acylTrfase"/>
</dbReference>
<evidence type="ECO:0000256" key="2">
    <source>
        <dbReference type="ARBA" id="ARBA00023315"/>
    </source>
</evidence>
<dbReference type="GO" id="GO:0003841">
    <property type="term" value="F:1-acylglycerol-3-phosphate O-acyltransferase activity"/>
    <property type="evidence" value="ECO:0007669"/>
    <property type="project" value="TreeGrafter"/>
</dbReference>
<reference evidence="4" key="1">
    <citation type="submission" date="2016-03" db="EMBL/GenBank/DDBJ databases">
        <authorList>
            <person name="Ploux O."/>
        </authorList>
    </citation>
    <scope>NUCLEOTIDE SEQUENCE</scope>
    <source>
        <strain evidence="4">UC10</strain>
    </source>
</reference>
<evidence type="ECO:0000313" key="4">
    <source>
        <dbReference type="EMBL" id="SBS72664.1"/>
    </source>
</evidence>
<dbReference type="GO" id="GO:0005886">
    <property type="term" value="C:plasma membrane"/>
    <property type="evidence" value="ECO:0007669"/>
    <property type="project" value="TreeGrafter"/>
</dbReference>
<proteinExistence type="predicted"/>
<dbReference type="AlphaFoldDB" id="A0A1Y5P1U2"/>
<keyword evidence="1 4" id="KW-0808">Transferase</keyword>
<dbReference type="SUPFAM" id="SSF69593">
    <property type="entry name" value="Glycerol-3-phosphate (1)-acyltransferase"/>
    <property type="match status" value="1"/>
</dbReference>
<dbReference type="Pfam" id="PF01553">
    <property type="entry name" value="Acyltransferase"/>
    <property type="match status" value="1"/>
</dbReference>
<dbReference type="EMBL" id="FLQS01000006">
    <property type="protein sequence ID" value="SBS72664.1"/>
    <property type="molecule type" value="Genomic_DNA"/>
</dbReference>
<dbReference type="PANTHER" id="PTHR10434">
    <property type="entry name" value="1-ACYL-SN-GLYCEROL-3-PHOSPHATE ACYLTRANSFERASE"/>
    <property type="match status" value="1"/>
</dbReference>
<accession>A0A1Y5P1U2</accession>
<keyword evidence="2 4" id="KW-0012">Acyltransferase</keyword>